<dbReference type="Pfam" id="PF00067">
    <property type="entry name" value="p450"/>
    <property type="match status" value="1"/>
</dbReference>
<dbReference type="GO" id="GO:0020037">
    <property type="term" value="F:heme binding"/>
    <property type="evidence" value="ECO:0007669"/>
    <property type="project" value="InterPro"/>
</dbReference>
<dbReference type="InterPro" id="IPR036396">
    <property type="entry name" value="Cyt_P450_sf"/>
</dbReference>
<comment type="caution">
    <text evidence="7">The sequence shown here is derived from an EMBL/GenBank/DDBJ whole genome shotgun (WGS) entry which is preliminary data.</text>
</comment>
<keyword evidence="8" id="KW-1185">Reference proteome</keyword>
<keyword evidence="3 5" id="KW-0479">Metal-binding</keyword>
<dbReference type="GO" id="GO:0016705">
    <property type="term" value="F:oxidoreductase activity, acting on paired donors, with incorporation or reduction of molecular oxygen"/>
    <property type="evidence" value="ECO:0007669"/>
    <property type="project" value="InterPro"/>
</dbReference>
<evidence type="ECO:0000313" key="8">
    <source>
        <dbReference type="Proteomes" id="UP001221757"/>
    </source>
</evidence>
<comment type="cofactor">
    <cofactor evidence="5">
        <name>heme</name>
        <dbReference type="ChEBI" id="CHEBI:30413"/>
    </cofactor>
</comment>
<evidence type="ECO:0000256" key="6">
    <source>
        <dbReference type="RuleBase" id="RU000461"/>
    </source>
</evidence>
<dbReference type="GO" id="GO:0004497">
    <property type="term" value="F:monooxygenase activity"/>
    <property type="evidence" value="ECO:0007669"/>
    <property type="project" value="UniProtKB-KW"/>
</dbReference>
<dbReference type="PANTHER" id="PTHR24304:SF2">
    <property type="entry name" value="24-HYDROXYCHOLESTEROL 7-ALPHA-HYDROXYLASE"/>
    <property type="match status" value="1"/>
</dbReference>
<dbReference type="InterPro" id="IPR050529">
    <property type="entry name" value="CYP450_sterol_14alpha_dmase"/>
</dbReference>
<dbReference type="SUPFAM" id="SSF48264">
    <property type="entry name" value="Cytochrome P450"/>
    <property type="match status" value="1"/>
</dbReference>
<dbReference type="AlphaFoldDB" id="A0AAD7G133"/>
<accession>A0AAD7G133</accession>
<dbReference type="PRINTS" id="PR00463">
    <property type="entry name" value="EP450I"/>
</dbReference>
<protein>
    <submittedName>
        <fullName evidence="7">Cytochrome P450</fullName>
    </submittedName>
</protein>
<name>A0AAD7G133_MYCRO</name>
<evidence type="ECO:0000256" key="4">
    <source>
        <dbReference type="ARBA" id="ARBA00023004"/>
    </source>
</evidence>
<reference evidence="7" key="1">
    <citation type="submission" date="2023-03" db="EMBL/GenBank/DDBJ databases">
        <title>Massive genome expansion in bonnet fungi (Mycena s.s.) driven by repeated elements and novel gene families across ecological guilds.</title>
        <authorList>
            <consortium name="Lawrence Berkeley National Laboratory"/>
            <person name="Harder C.B."/>
            <person name="Miyauchi S."/>
            <person name="Viragh M."/>
            <person name="Kuo A."/>
            <person name="Thoen E."/>
            <person name="Andreopoulos B."/>
            <person name="Lu D."/>
            <person name="Skrede I."/>
            <person name="Drula E."/>
            <person name="Henrissat B."/>
            <person name="Morin E."/>
            <person name="Kohler A."/>
            <person name="Barry K."/>
            <person name="LaButti K."/>
            <person name="Morin E."/>
            <person name="Salamov A."/>
            <person name="Lipzen A."/>
            <person name="Mereny Z."/>
            <person name="Hegedus B."/>
            <person name="Baldrian P."/>
            <person name="Stursova M."/>
            <person name="Weitz H."/>
            <person name="Taylor A."/>
            <person name="Grigoriev I.V."/>
            <person name="Nagy L.G."/>
            <person name="Martin F."/>
            <person name="Kauserud H."/>
        </authorList>
    </citation>
    <scope>NUCLEOTIDE SEQUENCE</scope>
    <source>
        <strain evidence="7">CBHHK067</strain>
    </source>
</reference>
<dbReference type="PROSITE" id="PS00086">
    <property type="entry name" value="CYTOCHROME_P450"/>
    <property type="match status" value="1"/>
</dbReference>
<keyword evidence="4 5" id="KW-0408">Iron</keyword>
<feature type="binding site" description="axial binding residue" evidence="5">
    <location>
        <position position="444"/>
    </location>
    <ligand>
        <name>heme</name>
        <dbReference type="ChEBI" id="CHEBI:30413"/>
    </ligand>
    <ligandPart>
        <name>Fe</name>
        <dbReference type="ChEBI" id="CHEBI:18248"/>
    </ligandPart>
</feature>
<dbReference type="Proteomes" id="UP001221757">
    <property type="component" value="Unassembled WGS sequence"/>
</dbReference>
<dbReference type="InterPro" id="IPR017972">
    <property type="entry name" value="Cyt_P450_CS"/>
</dbReference>
<dbReference type="InterPro" id="IPR002401">
    <property type="entry name" value="Cyt_P450_E_grp-I"/>
</dbReference>
<comment type="similarity">
    <text evidence="1 6">Belongs to the cytochrome P450 family.</text>
</comment>
<dbReference type="InterPro" id="IPR001128">
    <property type="entry name" value="Cyt_P450"/>
</dbReference>
<keyword evidence="6" id="KW-0560">Oxidoreductase</keyword>
<dbReference type="Gene3D" id="1.10.630.10">
    <property type="entry name" value="Cytochrome P450"/>
    <property type="match status" value="1"/>
</dbReference>
<proteinExistence type="inferred from homology"/>
<sequence>MSSLTEYSWPAAILLALSLLCLSTLFTFYRSNNTQKPHSGLNIPELGGFSLLAAWPFFAKRDDFLWSNFKKTGAEMFRFRALQHHVVAMHGTEARKAFFTEKGLNLPEGYALLFGTSPTVRDLQDVDTAEYTAQFLLKQFTDLLSKERLANGKFCAVFPSLLKDTDRLMAGWSSEGTMDPFKELNDIVFQLTVRLGSCRELAEDLDAVARMSQLLDNLEKAATPAALLLPWLPTAARKAKQKNTRELFALIYSFVETRRAASVRSSDTIDFLLGNGFSTENVVEFILGLIHAGYINTGMNVGWNLLYIGMHPEWKAKVSAEFRALLATHTDAASTDPIHERLASIPLGAWETELPVVDAGMRETLRMTMGLLALRRNLGGDITMAGRTILAGDFLAYPLGDVHHNPDIYPEPYKWDPHRYDAGREEDKQAPLAFLGWGGGRHMCAGMRIAKLEIKLILALFVLSFEFQVVDGAGALPKSLPRVDFNDFQRPRPVQGNPCYIKFRRLKVD</sequence>
<organism evidence="7 8">
    <name type="scientific">Mycena rosella</name>
    <name type="common">Pink bonnet</name>
    <name type="synonym">Agaricus rosellus</name>
    <dbReference type="NCBI Taxonomy" id="1033263"/>
    <lineage>
        <taxon>Eukaryota</taxon>
        <taxon>Fungi</taxon>
        <taxon>Dikarya</taxon>
        <taxon>Basidiomycota</taxon>
        <taxon>Agaricomycotina</taxon>
        <taxon>Agaricomycetes</taxon>
        <taxon>Agaricomycetidae</taxon>
        <taxon>Agaricales</taxon>
        <taxon>Marasmiineae</taxon>
        <taxon>Mycenaceae</taxon>
        <taxon>Mycena</taxon>
    </lineage>
</organism>
<evidence type="ECO:0000313" key="7">
    <source>
        <dbReference type="EMBL" id="KAJ7656668.1"/>
    </source>
</evidence>
<dbReference type="EMBL" id="JARKIE010000297">
    <property type="protein sequence ID" value="KAJ7656668.1"/>
    <property type="molecule type" value="Genomic_DNA"/>
</dbReference>
<evidence type="ECO:0000256" key="2">
    <source>
        <dbReference type="ARBA" id="ARBA00022617"/>
    </source>
</evidence>
<dbReference type="GO" id="GO:0005506">
    <property type="term" value="F:iron ion binding"/>
    <property type="evidence" value="ECO:0007669"/>
    <property type="project" value="InterPro"/>
</dbReference>
<keyword evidence="2 5" id="KW-0349">Heme</keyword>
<evidence type="ECO:0000256" key="1">
    <source>
        <dbReference type="ARBA" id="ARBA00010617"/>
    </source>
</evidence>
<gene>
    <name evidence="7" type="ORF">B0H17DRAFT_1163359</name>
</gene>
<evidence type="ECO:0000256" key="5">
    <source>
        <dbReference type="PIRSR" id="PIRSR602401-1"/>
    </source>
</evidence>
<keyword evidence="6" id="KW-0503">Monooxygenase</keyword>
<dbReference type="PANTHER" id="PTHR24304">
    <property type="entry name" value="CYTOCHROME P450 FAMILY 7"/>
    <property type="match status" value="1"/>
</dbReference>
<evidence type="ECO:0000256" key="3">
    <source>
        <dbReference type="ARBA" id="ARBA00022723"/>
    </source>
</evidence>
<dbReference type="CDD" id="cd00302">
    <property type="entry name" value="cytochrome_P450"/>
    <property type="match status" value="1"/>
</dbReference>